<organism evidence="2 3">
    <name type="scientific">Plasmodiophora brassicae</name>
    <name type="common">Clubroot disease agent</name>
    <dbReference type="NCBI Taxonomy" id="37360"/>
    <lineage>
        <taxon>Eukaryota</taxon>
        <taxon>Sar</taxon>
        <taxon>Rhizaria</taxon>
        <taxon>Endomyxa</taxon>
        <taxon>Phytomyxea</taxon>
        <taxon>Plasmodiophorida</taxon>
        <taxon>Plasmodiophoridae</taxon>
        <taxon>Plasmodiophora</taxon>
    </lineage>
</organism>
<evidence type="ECO:0000313" key="2">
    <source>
        <dbReference type="EMBL" id="SPQ95753.1"/>
    </source>
</evidence>
<dbReference type="EMBL" id="OVEO01000004">
    <property type="protein sequence ID" value="SPQ95753.1"/>
    <property type="molecule type" value="Genomic_DNA"/>
</dbReference>
<keyword evidence="1" id="KW-0812">Transmembrane</keyword>
<evidence type="ECO:0000313" key="3">
    <source>
        <dbReference type="Proteomes" id="UP000290189"/>
    </source>
</evidence>
<proteinExistence type="predicted"/>
<protein>
    <submittedName>
        <fullName evidence="2">Uncharacterized protein</fullName>
    </submittedName>
</protein>
<keyword evidence="1" id="KW-1133">Transmembrane helix</keyword>
<reference evidence="2 3" key="1">
    <citation type="submission" date="2018-03" db="EMBL/GenBank/DDBJ databases">
        <authorList>
            <person name="Fogelqvist J."/>
        </authorList>
    </citation>
    <scope>NUCLEOTIDE SEQUENCE [LARGE SCALE GENOMIC DNA]</scope>
</reference>
<dbReference type="Proteomes" id="UP000290189">
    <property type="component" value="Unassembled WGS sequence"/>
</dbReference>
<feature type="transmembrane region" description="Helical" evidence="1">
    <location>
        <begin position="291"/>
        <end position="316"/>
    </location>
</feature>
<feature type="transmembrane region" description="Helical" evidence="1">
    <location>
        <begin position="378"/>
        <end position="398"/>
    </location>
</feature>
<evidence type="ECO:0000256" key="1">
    <source>
        <dbReference type="SAM" id="Phobius"/>
    </source>
</evidence>
<accession>A0A3P3Y6G1</accession>
<keyword evidence="2" id="KW-0496">Mitochondrion</keyword>
<geneLocation type="mitochondrion" evidence="2"/>
<keyword evidence="1" id="KW-0472">Membrane</keyword>
<sequence length="443" mass="49160">MYIGPQYDDAGLGRTRSQLVWFNDDPCDAGAIARQASLMNGRAVLLGNPNGVCSPSLMYDMFRATNATVVATIDASPVPTYGGILMDDVYGRRRHPGGMLFVRFHLDSDMANVLTRTVSDSNAASVVIEVTPDYNVWLDVIASWWYIVFVQVLPAIYYGTCSVLAVFYLYRHICFAISEPDHATPVTMRNRSRSLCGPLGRVVLRWSIPQTALLVESAATMVLCVNSASDFGAALNFDYLALCVLQSQLSGVSCSCTLLSAIFWGRCRDKLFACGKPPSPLERFAGRHQRLLSTMMWTLVALPAVADTVLGIVIGYRIAAQFFLEAYTLILMVVYAIIAVYFFQQARLFRKDASRVVGGVDPDMLAFVARISRWTTRCALCMIFTICILPIGATIWLWEPTGWTVFWTLTSVSRSGISLCHIQEFRPRDRGKRASRSPMVAPR</sequence>
<feature type="transmembrane region" description="Helical" evidence="1">
    <location>
        <begin position="322"/>
        <end position="343"/>
    </location>
</feature>
<gene>
    <name evidence="2" type="ORF">PLBR_LOCUS2968</name>
</gene>
<feature type="transmembrane region" description="Helical" evidence="1">
    <location>
        <begin position="144"/>
        <end position="170"/>
    </location>
</feature>
<dbReference type="AlphaFoldDB" id="A0A3P3Y6G1"/>
<name>A0A3P3Y6G1_PLABS</name>